<accession>A0A4C1W1I4</accession>
<keyword evidence="2" id="KW-1185">Reference proteome</keyword>
<dbReference type="Proteomes" id="UP000299102">
    <property type="component" value="Unassembled WGS sequence"/>
</dbReference>
<proteinExistence type="predicted"/>
<evidence type="ECO:0000313" key="1">
    <source>
        <dbReference type="EMBL" id="GBP44349.1"/>
    </source>
</evidence>
<protein>
    <submittedName>
        <fullName evidence="1">Uncharacterized protein</fullName>
    </submittedName>
</protein>
<dbReference type="EMBL" id="BGZK01000451">
    <property type="protein sequence ID" value="GBP44349.1"/>
    <property type="molecule type" value="Genomic_DNA"/>
</dbReference>
<sequence>MSKQRQARTQVNSEFIDAYTSNTTEFDISATLGRYTQGLVEHSARPRRAHAHESTPRPPKCQLGHVYLTARASAS</sequence>
<evidence type="ECO:0000313" key="2">
    <source>
        <dbReference type="Proteomes" id="UP000299102"/>
    </source>
</evidence>
<reference evidence="1 2" key="1">
    <citation type="journal article" date="2019" name="Commun. Biol.">
        <title>The bagworm genome reveals a unique fibroin gene that provides high tensile strength.</title>
        <authorList>
            <person name="Kono N."/>
            <person name="Nakamura H."/>
            <person name="Ohtoshi R."/>
            <person name="Tomita M."/>
            <person name="Numata K."/>
            <person name="Arakawa K."/>
        </authorList>
    </citation>
    <scope>NUCLEOTIDE SEQUENCE [LARGE SCALE GENOMIC DNA]</scope>
</reference>
<dbReference type="AlphaFoldDB" id="A0A4C1W1I4"/>
<comment type="caution">
    <text evidence="1">The sequence shown here is derived from an EMBL/GenBank/DDBJ whole genome shotgun (WGS) entry which is preliminary data.</text>
</comment>
<gene>
    <name evidence="1" type="ORF">EVAR_31244_1</name>
</gene>
<name>A0A4C1W1I4_EUMVA</name>
<organism evidence="1 2">
    <name type="scientific">Eumeta variegata</name>
    <name type="common">Bagworm moth</name>
    <name type="synonym">Eumeta japonica</name>
    <dbReference type="NCBI Taxonomy" id="151549"/>
    <lineage>
        <taxon>Eukaryota</taxon>
        <taxon>Metazoa</taxon>
        <taxon>Ecdysozoa</taxon>
        <taxon>Arthropoda</taxon>
        <taxon>Hexapoda</taxon>
        <taxon>Insecta</taxon>
        <taxon>Pterygota</taxon>
        <taxon>Neoptera</taxon>
        <taxon>Endopterygota</taxon>
        <taxon>Lepidoptera</taxon>
        <taxon>Glossata</taxon>
        <taxon>Ditrysia</taxon>
        <taxon>Tineoidea</taxon>
        <taxon>Psychidae</taxon>
        <taxon>Oiketicinae</taxon>
        <taxon>Eumeta</taxon>
    </lineage>
</organism>